<dbReference type="InterPro" id="IPR036383">
    <property type="entry name" value="TSP1_rpt_sf"/>
</dbReference>
<dbReference type="Proteomes" id="UP001529510">
    <property type="component" value="Unassembled WGS sequence"/>
</dbReference>
<feature type="non-terminal residue" evidence="1">
    <location>
        <position position="1"/>
    </location>
</feature>
<sequence length="74" mass="8081">ACPAATALEEWRTCNDHPCITFYWEASPWGPCIEDFSMNLNGSGYWNGTATCAVGVQIRKVVCMKMGVGPVIPK</sequence>
<keyword evidence="2" id="KW-1185">Reference proteome</keyword>
<evidence type="ECO:0000313" key="1">
    <source>
        <dbReference type="EMBL" id="KAL0184065.1"/>
    </source>
</evidence>
<feature type="non-terminal residue" evidence="1">
    <location>
        <position position="74"/>
    </location>
</feature>
<name>A0ABD0QCT4_CIRMR</name>
<organism evidence="1 2">
    <name type="scientific">Cirrhinus mrigala</name>
    <name type="common">Mrigala</name>
    <dbReference type="NCBI Taxonomy" id="683832"/>
    <lineage>
        <taxon>Eukaryota</taxon>
        <taxon>Metazoa</taxon>
        <taxon>Chordata</taxon>
        <taxon>Craniata</taxon>
        <taxon>Vertebrata</taxon>
        <taxon>Euteleostomi</taxon>
        <taxon>Actinopterygii</taxon>
        <taxon>Neopterygii</taxon>
        <taxon>Teleostei</taxon>
        <taxon>Ostariophysi</taxon>
        <taxon>Cypriniformes</taxon>
        <taxon>Cyprinidae</taxon>
        <taxon>Labeoninae</taxon>
        <taxon>Labeonini</taxon>
        <taxon>Cirrhinus</taxon>
    </lineage>
</organism>
<reference evidence="1 2" key="1">
    <citation type="submission" date="2024-05" db="EMBL/GenBank/DDBJ databases">
        <title>Genome sequencing and assembly of Indian major carp, Cirrhinus mrigala (Hamilton, 1822).</title>
        <authorList>
            <person name="Mohindra V."/>
            <person name="Chowdhury L.M."/>
            <person name="Lal K."/>
            <person name="Jena J.K."/>
        </authorList>
    </citation>
    <scope>NUCLEOTIDE SEQUENCE [LARGE SCALE GENOMIC DNA]</scope>
    <source>
        <strain evidence="1">CM1030</strain>
        <tissue evidence="1">Blood</tissue>
    </source>
</reference>
<dbReference type="EMBL" id="JAMKFB020000009">
    <property type="protein sequence ID" value="KAL0184065.1"/>
    <property type="molecule type" value="Genomic_DNA"/>
</dbReference>
<protein>
    <submittedName>
        <fullName evidence="1">Uncharacterized protein</fullName>
    </submittedName>
</protein>
<comment type="caution">
    <text evidence="1">The sequence shown here is derived from an EMBL/GenBank/DDBJ whole genome shotgun (WGS) entry which is preliminary data.</text>
</comment>
<dbReference type="SUPFAM" id="SSF82895">
    <property type="entry name" value="TSP-1 type 1 repeat"/>
    <property type="match status" value="1"/>
</dbReference>
<accession>A0ABD0QCT4</accession>
<proteinExistence type="predicted"/>
<dbReference type="AlphaFoldDB" id="A0ABD0QCT4"/>
<gene>
    <name evidence="1" type="ORF">M9458_019761</name>
</gene>
<evidence type="ECO:0000313" key="2">
    <source>
        <dbReference type="Proteomes" id="UP001529510"/>
    </source>
</evidence>